<proteinExistence type="predicted"/>
<dbReference type="AlphaFoldDB" id="A0A4R1JA80"/>
<keyword evidence="2" id="KW-1185">Reference proteome</keyword>
<sequence>MTSFSKLCLVTLEHEYFTGQTPELFDWQPTPECAQLLKHMRCHYKIRNNQLLLFCESHASHNEQAVVCSRLLTMNQALTFTLYRRYNMLTEISAFPDNLGTKILVNFRNDDVITNDTGCALAPVTDADWQTSTYWPILSSRNFFWPFHSSEQQAGSEWTLKSLDTQQICDSQVIQTTPKGLQVNLGNSQESYAQNGPGQYELALAQVPQAQFYIDDRLLWRTPFAVLTLKTGSLTPTKGQFVIPETGVVSYKSFNLTIPARRTWWRYLVTASYLNHETLGDLSIQVPDQCYTFAVSTTPTGWQCLADQPLTLSSQGRKHLTLNSSKQGTLIDNLPSPNPTQLVVEPDAAYSDMYIYI</sequence>
<gene>
    <name evidence="1" type="ORF">EV690_2399</name>
</gene>
<reference evidence="1 2" key="1">
    <citation type="submission" date="2019-03" db="EMBL/GenBank/DDBJ databases">
        <title>Genomic Encyclopedia of Type Strains, Phase IV (KMG-IV): sequencing the most valuable type-strain genomes for metagenomic binning, comparative biology and taxonomic classification.</title>
        <authorList>
            <person name="Goeker M."/>
        </authorList>
    </citation>
    <scope>NUCLEOTIDE SEQUENCE [LARGE SCALE GENOMIC DNA]</scope>
    <source>
        <strain evidence="1 2">DSM 18577</strain>
    </source>
</reference>
<evidence type="ECO:0000313" key="2">
    <source>
        <dbReference type="Proteomes" id="UP000295565"/>
    </source>
</evidence>
<comment type="caution">
    <text evidence="1">The sequence shown here is derived from an EMBL/GenBank/DDBJ whole genome shotgun (WGS) entry which is preliminary data.</text>
</comment>
<dbReference type="OrthoDB" id="7054120at2"/>
<dbReference type="EMBL" id="SMGD01000014">
    <property type="protein sequence ID" value="TCK47377.1"/>
    <property type="molecule type" value="Genomic_DNA"/>
</dbReference>
<organism evidence="1 2">
    <name type="scientific">Celerinatantimonas diazotrophica</name>
    <dbReference type="NCBI Taxonomy" id="412034"/>
    <lineage>
        <taxon>Bacteria</taxon>
        <taxon>Pseudomonadati</taxon>
        <taxon>Pseudomonadota</taxon>
        <taxon>Gammaproteobacteria</taxon>
        <taxon>Celerinatantimonadaceae</taxon>
        <taxon>Celerinatantimonas</taxon>
    </lineage>
</organism>
<protein>
    <submittedName>
        <fullName evidence="1">Uncharacterized protein</fullName>
    </submittedName>
</protein>
<accession>A0A4R1JA80</accession>
<dbReference type="Proteomes" id="UP000295565">
    <property type="component" value="Unassembled WGS sequence"/>
</dbReference>
<evidence type="ECO:0000313" key="1">
    <source>
        <dbReference type="EMBL" id="TCK47377.1"/>
    </source>
</evidence>
<dbReference type="RefSeq" id="WP_131913199.1">
    <property type="nucleotide sequence ID" value="NZ_OU594967.1"/>
</dbReference>
<name>A0A4R1JA80_9GAMM</name>